<dbReference type="RefSeq" id="WP_316027401.1">
    <property type="nucleotide sequence ID" value="NZ_JAWDIO010000002.1"/>
</dbReference>
<keyword evidence="2" id="KW-1185">Reference proteome</keyword>
<evidence type="ECO:0000313" key="1">
    <source>
        <dbReference type="EMBL" id="MDU0355883.1"/>
    </source>
</evidence>
<dbReference type="Proteomes" id="UP001247805">
    <property type="component" value="Unassembled WGS sequence"/>
</dbReference>
<proteinExistence type="predicted"/>
<dbReference type="InterPro" id="IPR021109">
    <property type="entry name" value="Peptidase_aspartic_dom_sf"/>
</dbReference>
<reference evidence="1 2" key="1">
    <citation type="submission" date="2023-10" db="EMBL/GenBank/DDBJ databases">
        <title>Glaciecola aquimarina strain GGW-M5 nov., isolated from a coastal seawater.</title>
        <authorList>
            <person name="Bayburt H."/>
            <person name="Kim J.M."/>
            <person name="Choi B.J."/>
            <person name="Jeon C.O."/>
        </authorList>
    </citation>
    <scope>NUCLEOTIDE SEQUENCE [LARGE SCALE GENOMIC DNA]</scope>
    <source>
        <strain evidence="1 2">KCTC 32108</strain>
    </source>
</reference>
<sequence>MKKWLVVLTALCVCSISLNIYLLRQGNIQQELELTPPIKRTASLSATNIAPALASTEPLSKPNHRVSAGNALQQITQLNRDDTLAQANQLFAEKRYHELSALLTTYLKLYPQDMDFLLLEAKVKVETGLLSDALAHYYTLLRYPMTATQQAEIENIISNTSSNTIEQLQTTYSREVLAKFVEPLLQIDPENRLYIVSLARAYAEQFQGMLMENILASLPFEDPSAMAIRHILDSQQDTSEQNITQKESVLPPVADYREIALQQVGDQYVVNAELSNNHLQLLIDTGASITAISKQYFASLSSRFKKIPLVALT</sequence>
<dbReference type="SUPFAM" id="SSF50630">
    <property type="entry name" value="Acid proteases"/>
    <property type="match status" value="1"/>
</dbReference>
<evidence type="ECO:0000313" key="2">
    <source>
        <dbReference type="Proteomes" id="UP001247805"/>
    </source>
</evidence>
<organism evidence="1 2">
    <name type="scientific">Paraglaciecola aquimarina</name>
    <dbReference type="NCBI Taxonomy" id="1235557"/>
    <lineage>
        <taxon>Bacteria</taxon>
        <taxon>Pseudomonadati</taxon>
        <taxon>Pseudomonadota</taxon>
        <taxon>Gammaproteobacteria</taxon>
        <taxon>Alteromonadales</taxon>
        <taxon>Alteromonadaceae</taxon>
        <taxon>Paraglaciecola</taxon>
    </lineage>
</organism>
<evidence type="ECO:0008006" key="3">
    <source>
        <dbReference type="Google" id="ProtNLM"/>
    </source>
</evidence>
<dbReference type="Gene3D" id="2.40.70.10">
    <property type="entry name" value="Acid Proteases"/>
    <property type="match status" value="1"/>
</dbReference>
<comment type="caution">
    <text evidence="1">The sequence shown here is derived from an EMBL/GenBank/DDBJ whole genome shotgun (WGS) entry which is preliminary data.</text>
</comment>
<dbReference type="InterPro" id="IPR001969">
    <property type="entry name" value="Aspartic_peptidase_AS"/>
</dbReference>
<name>A0ABU3T0Z5_9ALTE</name>
<protein>
    <recommendedName>
        <fullName evidence="3">Peptidase A2 domain-containing protein</fullName>
    </recommendedName>
</protein>
<gene>
    <name evidence="1" type="ORF">RS130_20100</name>
</gene>
<accession>A0ABU3T0Z5</accession>
<dbReference type="PROSITE" id="PS00141">
    <property type="entry name" value="ASP_PROTEASE"/>
    <property type="match status" value="1"/>
</dbReference>
<dbReference type="EMBL" id="JAWDIO010000002">
    <property type="protein sequence ID" value="MDU0355883.1"/>
    <property type="molecule type" value="Genomic_DNA"/>
</dbReference>